<gene>
    <name evidence="1" type="ORF">JTE90_016181</name>
</gene>
<reference evidence="1 2" key="1">
    <citation type="journal article" date="2022" name="Nat. Ecol. Evol.">
        <title>A masculinizing supergene underlies an exaggerated male reproductive morph in a spider.</title>
        <authorList>
            <person name="Hendrickx F."/>
            <person name="De Corte Z."/>
            <person name="Sonet G."/>
            <person name="Van Belleghem S.M."/>
            <person name="Kostlbacher S."/>
            <person name="Vangestel C."/>
        </authorList>
    </citation>
    <scope>NUCLEOTIDE SEQUENCE [LARGE SCALE GENOMIC DNA]</scope>
    <source>
        <strain evidence="1">W744_W776</strain>
    </source>
</reference>
<evidence type="ECO:0000313" key="1">
    <source>
        <dbReference type="EMBL" id="KAG8169255.1"/>
    </source>
</evidence>
<dbReference type="AlphaFoldDB" id="A0AAV6TEZ6"/>
<evidence type="ECO:0000313" key="2">
    <source>
        <dbReference type="Proteomes" id="UP000827092"/>
    </source>
</evidence>
<proteinExistence type="predicted"/>
<organism evidence="1 2">
    <name type="scientific">Oedothorax gibbosus</name>
    <dbReference type="NCBI Taxonomy" id="931172"/>
    <lineage>
        <taxon>Eukaryota</taxon>
        <taxon>Metazoa</taxon>
        <taxon>Ecdysozoa</taxon>
        <taxon>Arthropoda</taxon>
        <taxon>Chelicerata</taxon>
        <taxon>Arachnida</taxon>
        <taxon>Araneae</taxon>
        <taxon>Araneomorphae</taxon>
        <taxon>Entelegynae</taxon>
        <taxon>Araneoidea</taxon>
        <taxon>Linyphiidae</taxon>
        <taxon>Erigoninae</taxon>
        <taxon>Oedothorax</taxon>
    </lineage>
</organism>
<name>A0AAV6TEZ6_9ARAC</name>
<feature type="non-terminal residue" evidence="1">
    <location>
        <position position="1"/>
    </location>
</feature>
<sequence length="122" mass="13880">WILRWSISTEKLKETSARVKLRIAPKGRVPSFTGGSPQLASLRKPAARPFGDELPELDLQRKRKKGHIHLLRGRRELNTEEALLVAKRQSWSGYCKNAGKEGLWTVPYLIGYGKYRTPNKGL</sequence>
<protein>
    <submittedName>
        <fullName evidence="1">Uncharacterized protein</fullName>
    </submittedName>
</protein>
<keyword evidence="2" id="KW-1185">Reference proteome</keyword>
<accession>A0AAV6TEZ6</accession>
<dbReference type="EMBL" id="JAFNEN010005631">
    <property type="protein sequence ID" value="KAG8169255.1"/>
    <property type="molecule type" value="Genomic_DNA"/>
</dbReference>
<comment type="caution">
    <text evidence="1">The sequence shown here is derived from an EMBL/GenBank/DDBJ whole genome shotgun (WGS) entry which is preliminary data.</text>
</comment>
<dbReference type="Proteomes" id="UP000827092">
    <property type="component" value="Unassembled WGS sequence"/>
</dbReference>